<sequence length="89" mass="9741">MTIDQDALKMVGAATKKEVVLQLRKSLFGLKQAGRLRSQLLHARLLEAGFRQCISDMCLYYQVEGGQLVTVGVYVDDLLVTGTDAAPVD</sequence>
<gene>
    <name evidence="2" type="ORF">PM001_LOCUS4547</name>
</gene>
<organism evidence="2 3">
    <name type="scientific">Peronospora matthiolae</name>
    <dbReference type="NCBI Taxonomy" id="2874970"/>
    <lineage>
        <taxon>Eukaryota</taxon>
        <taxon>Sar</taxon>
        <taxon>Stramenopiles</taxon>
        <taxon>Oomycota</taxon>
        <taxon>Peronosporomycetes</taxon>
        <taxon>Peronosporales</taxon>
        <taxon>Peronosporaceae</taxon>
        <taxon>Peronospora</taxon>
    </lineage>
</organism>
<accession>A0AAV1TD85</accession>
<dbReference type="Pfam" id="PF07727">
    <property type="entry name" value="RVT_2"/>
    <property type="match status" value="1"/>
</dbReference>
<dbReference type="Proteomes" id="UP001162060">
    <property type="component" value="Unassembled WGS sequence"/>
</dbReference>
<proteinExistence type="predicted"/>
<dbReference type="AlphaFoldDB" id="A0AAV1TD85"/>
<evidence type="ECO:0000313" key="3">
    <source>
        <dbReference type="Proteomes" id="UP001162060"/>
    </source>
</evidence>
<evidence type="ECO:0000259" key="1">
    <source>
        <dbReference type="Pfam" id="PF07727"/>
    </source>
</evidence>
<dbReference type="InterPro" id="IPR013103">
    <property type="entry name" value="RVT_2"/>
</dbReference>
<name>A0AAV1TD85_9STRA</name>
<evidence type="ECO:0000313" key="2">
    <source>
        <dbReference type="EMBL" id="CAK7912400.1"/>
    </source>
</evidence>
<comment type="caution">
    <text evidence="2">The sequence shown here is derived from an EMBL/GenBank/DDBJ whole genome shotgun (WGS) entry which is preliminary data.</text>
</comment>
<protein>
    <recommendedName>
        <fullName evidence="1">Reverse transcriptase Ty1/copia-type domain-containing protein</fullName>
    </recommendedName>
</protein>
<reference evidence="2" key="1">
    <citation type="submission" date="2024-01" db="EMBL/GenBank/DDBJ databases">
        <authorList>
            <person name="Webb A."/>
        </authorList>
    </citation>
    <scope>NUCLEOTIDE SEQUENCE</scope>
    <source>
        <strain evidence="2">Pm1</strain>
    </source>
</reference>
<dbReference type="EMBL" id="CAKLBY020000039">
    <property type="protein sequence ID" value="CAK7912400.1"/>
    <property type="molecule type" value="Genomic_DNA"/>
</dbReference>
<feature type="domain" description="Reverse transcriptase Ty1/copia-type" evidence="1">
    <location>
        <begin position="16"/>
        <end position="86"/>
    </location>
</feature>